<dbReference type="Pfam" id="PF13193">
    <property type="entry name" value="AMP-binding_C"/>
    <property type="match status" value="1"/>
</dbReference>
<dbReference type="InterPro" id="IPR045851">
    <property type="entry name" value="AMP-bd_C_sf"/>
</dbReference>
<dbReference type="Pfam" id="PF00501">
    <property type="entry name" value="AMP-binding"/>
    <property type="match status" value="1"/>
</dbReference>
<evidence type="ECO:0000259" key="14">
    <source>
        <dbReference type="Pfam" id="PF00501"/>
    </source>
</evidence>
<evidence type="ECO:0000256" key="1">
    <source>
        <dbReference type="ARBA" id="ARBA00001946"/>
    </source>
</evidence>
<comment type="catalytic activity">
    <reaction evidence="13">
        <text>firefly D-luciferin + ATP + O2 = firefly oxyluciferin + hnu + AMP + CO2 + diphosphate</text>
        <dbReference type="Rhea" id="RHEA:10732"/>
        <dbReference type="ChEBI" id="CHEBI:15379"/>
        <dbReference type="ChEBI" id="CHEBI:16526"/>
        <dbReference type="ChEBI" id="CHEBI:16792"/>
        <dbReference type="ChEBI" id="CHEBI:30212"/>
        <dbReference type="ChEBI" id="CHEBI:30616"/>
        <dbReference type="ChEBI" id="CHEBI:33019"/>
        <dbReference type="ChEBI" id="CHEBI:58038"/>
        <dbReference type="ChEBI" id="CHEBI:456215"/>
        <dbReference type="EC" id="1.13.12.7"/>
    </reaction>
</comment>
<evidence type="ECO:0000256" key="13">
    <source>
        <dbReference type="ARBA" id="ARBA00048497"/>
    </source>
</evidence>
<evidence type="ECO:0000256" key="2">
    <source>
        <dbReference type="ARBA" id="ARBA00004275"/>
    </source>
</evidence>
<keyword evidence="10" id="KW-0576">Peroxisome</keyword>
<keyword evidence="7" id="KW-0460">Magnesium</keyword>
<dbReference type="EMBL" id="JADBJN010000004">
    <property type="protein sequence ID" value="KAG5668823.1"/>
    <property type="molecule type" value="Genomic_DNA"/>
</dbReference>
<dbReference type="Gene3D" id="3.30.300.30">
    <property type="match status" value="1"/>
</dbReference>
<proteinExistence type="inferred from homology"/>
<keyword evidence="8" id="KW-0560">Oxidoreductase</keyword>
<keyword evidence="12" id="KW-0599">Photoprotein</keyword>
<dbReference type="EC" id="1.13.12.7" evidence="4"/>
<feature type="domain" description="AMP-binding enzyme C-terminal" evidence="15">
    <location>
        <begin position="458"/>
        <end position="534"/>
    </location>
</feature>
<dbReference type="PANTHER" id="PTHR24096:SF423">
    <property type="entry name" value="GM05240P"/>
    <property type="match status" value="1"/>
</dbReference>
<dbReference type="GO" id="GO:0016405">
    <property type="term" value="F:CoA-ligase activity"/>
    <property type="evidence" value="ECO:0007669"/>
    <property type="project" value="TreeGrafter"/>
</dbReference>
<dbReference type="OrthoDB" id="10253869at2759"/>
<comment type="subcellular location">
    <subcellularLocation>
        <location evidence="2">Peroxisome</location>
    </subcellularLocation>
</comment>
<dbReference type="Gene3D" id="3.40.50.980">
    <property type="match status" value="2"/>
</dbReference>
<comment type="caution">
    <text evidence="16">The sequence shown here is derived from an EMBL/GenBank/DDBJ whole genome shotgun (WGS) entry which is preliminary data.</text>
</comment>
<evidence type="ECO:0000256" key="11">
    <source>
        <dbReference type="ARBA" id="ARBA00023223"/>
    </source>
</evidence>
<sequence length="551" mass="61238">MQTENDPNILYGGDYSESNEPLDENRGSLGAVILNDLLLGGDQTLFISGVTDKKWTYNDVRVESMKAARILYGVGLRQNDSIAILSENRIEFPIISFGALYLNAVVAPINVTYTERELTHALNLSRPKIVFTSAFAAKLVTSVCNKLDFVKTIVHLDGNKSEGKIKSMNDFIKNEDKNFNVEANASKKVDIKNQLSFIMMSSGTTGIAKGVQQTQENVLSIIQSYRDMFVLFRMLHDTKSIILNIAPFFHGFGFISMLLISCSREATAVFLPRFEENAFFKAIEKHKVNIITVVPPIMVLLAKSPLVDKYDLSSIKDIGSGAAHLSVEIEEQVMKRFKGQVTIRQGYGMTESVFGTLGGTVLLKPGSVGQPMKGVYAKVIDENGNSLGPNKVGELCFKSTRIMKGYVNDEKATSEIIDKDGWLHTGDLGYYDDDFQFFIVDRLKELIKYKAFQVPPAELEALLLKNPKIKDVGVIGIPDEVAGELPFAFVVKQPGVELTEEEVKDFVAKNASNAKWLRGGVKFIDEIPKNLSGKILRKDLRDLYKNTKSKL</sequence>
<dbReference type="SUPFAM" id="SSF56801">
    <property type="entry name" value="Acetyl-CoA synthetase-like"/>
    <property type="match status" value="1"/>
</dbReference>
<dbReference type="InterPro" id="IPR025110">
    <property type="entry name" value="AMP-bd_C"/>
</dbReference>
<evidence type="ECO:0000313" key="16">
    <source>
        <dbReference type="EMBL" id="KAG5668823.1"/>
    </source>
</evidence>
<dbReference type="PROSITE" id="PS00455">
    <property type="entry name" value="AMP_BINDING"/>
    <property type="match status" value="1"/>
</dbReference>
<keyword evidence="6" id="KW-0547">Nucleotide-binding</keyword>
<dbReference type="Proteomes" id="UP001107558">
    <property type="component" value="Chromosome 4"/>
</dbReference>
<evidence type="ECO:0000256" key="3">
    <source>
        <dbReference type="ARBA" id="ARBA00006432"/>
    </source>
</evidence>
<evidence type="ECO:0000256" key="7">
    <source>
        <dbReference type="ARBA" id="ARBA00022842"/>
    </source>
</evidence>
<keyword evidence="11" id="KW-0455">Luminescence</keyword>
<evidence type="ECO:0000256" key="9">
    <source>
        <dbReference type="ARBA" id="ARBA00023033"/>
    </source>
</evidence>
<comment type="similarity">
    <text evidence="3">Belongs to the ATP-dependent AMP-binding enzyme family.</text>
</comment>
<organism evidence="16 17">
    <name type="scientific">Polypedilum vanderplanki</name>
    <name type="common">Sleeping chironomid midge</name>
    <dbReference type="NCBI Taxonomy" id="319348"/>
    <lineage>
        <taxon>Eukaryota</taxon>
        <taxon>Metazoa</taxon>
        <taxon>Ecdysozoa</taxon>
        <taxon>Arthropoda</taxon>
        <taxon>Hexapoda</taxon>
        <taxon>Insecta</taxon>
        <taxon>Pterygota</taxon>
        <taxon>Neoptera</taxon>
        <taxon>Endopterygota</taxon>
        <taxon>Diptera</taxon>
        <taxon>Nematocera</taxon>
        <taxon>Chironomoidea</taxon>
        <taxon>Chironomidae</taxon>
        <taxon>Chironominae</taxon>
        <taxon>Polypedilum</taxon>
        <taxon>Polypedilum</taxon>
    </lineage>
</organism>
<keyword evidence="17" id="KW-1185">Reference proteome</keyword>
<evidence type="ECO:0000256" key="6">
    <source>
        <dbReference type="ARBA" id="ARBA00022840"/>
    </source>
</evidence>
<keyword evidence="6" id="KW-0067">ATP-binding</keyword>
<name>A0A9J6BGW5_POLVA</name>
<feature type="domain" description="AMP-dependent synthetase/ligase" evidence="14">
    <location>
        <begin position="44"/>
        <end position="406"/>
    </location>
</feature>
<evidence type="ECO:0000256" key="12">
    <source>
        <dbReference type="ARBA" id="ARBA00023262"/>
    </source>
</evidence>
<evidence type="ECO:0000256" key="4">
    <source>
        <dbReference type="ARBA" id="ARBA00012532"/>
    </source>
</evidence>
<dbReference type="GO" id="GO:0005524">
    <property type="term" value="F:ATP binding"/>
    <property type="evidence" value="ECO:0007669"/>
    <property type="project" value="UniProtKB-KW"/>
</dbReference>
<dbReference type="GO" id="GO:0008218">
    <property type="term" value="P:bioluminescence"/>
    <property type="evidence" value="ECO:0007669"/>
    <property type="project" value="UniProtKB-KW"/>
</dbReference>
<dbReference type="FunFam" id="3.30.300.30:FF:000007">
    <property type="entry name" value="4-coumarate--CoA ligase 2"/>
    <property type="match status" value="1"/>
</dbReference>
<dbReference type="Gene3D" id="2.30.38.10">
    <property type="entry name" value="Luciferase, Domain 3"/>
    <property type="match status" value="1"/>
</dbReference>
<dbReference type="PANTHER" id="PTHR24096">
    <property type="entry name" value="LONG-CHAIN-FATTY-ACID--COA LIGASE"/>
    <property type="match status" value="1"/>
</dbReference>
<comment type="cofactor">
    <cofactor evidence="1">
        <name>Mg(2+)</name>
        <dbReference type="ChEBI" id="CHEBI:18420"/>
    </cofactor>
</comment>
<dbReference type="AlphaFoldDB" id="A0A9J6BGW5"/>
<evidence type="ECO:0000256" key="10">
    <source>
        <dbReference type="ARBA" id="ARBA00023140"/>
    </source>
</evidence>
<evidence type="ECO:0000313" key="17">
    <source>
        <dbReference type="Proteomes" id="UP001107558"/>
    </source>
</evidence>
<reference evidence="16" key="1">
    <citation type="submission" date="2021-03" db="EMBL/GenBank/DDBJ databases">
        <title>Chromosome level genome of the anhydrobiotic midge Polypedilum vanderplanki.</title>
        <authorList>
            <person name="Yoshida Y."/>
            <person name="Kikawada T."/>
            <person name="Gusev O."/>
        </authorList>
    </citation>
    <scope>NUCLEOTIDE SEQUENCE</scope>
    <source>
        <strain evidence="16">NIAS01</strain>
        <tissue evidence="16">Whole body or cell culture</tissue>
    </source>
</reference>
<protein>
    <recommendedName>
        <fullName evidence="5">Luciferin 4-monooxygenase</fullName>
        <ecNumber evidence="4">1.13.12.7</ecNumber>
    </recommendedName>
</protein>
<keyword evidence="9" id="KW-0503">Monooxygenase</keyword>
<accession>A0A9J6BGW5</accession>
<dbReference type="InterPro" id="IPR020845">
    <property type="entry name" value="AMP-binding_CS"/>
</dbReference>
<evidence type="ECO:0000256" key="5">
    <source>
        <dbReference type="ARBA" id="ARBA00019043"/>
    </source>
</evidence>
<evidence type="ECO:0000256" key="8">
    <source>
        <dbReference type="ARBA" id="ARBA00023002"/>
    </source>
</evidence>
<dbReference type="GO" id="GO:0004497">
    <property type="term" value="F:monooxygenase activity"/>
    <property type="evidence" value="ECO:0007669"/>
    <property type="project" value="UniProtKB-KW"/>
</dbReference>
<evidence type="ECO:0000259" key="15">
    <source>
        <dbReference type="Pfam" id="PF13193"/>
    </source>
</evidence>
<dbReference type="InterPro" id="IPR000873">
    <property type="entry name" value="AMP-dep_synth/lig_dom"/>
</dbReference>
<dbReference type="GO" id="GO:0005777">
    <property type="term" value="C:peroxisome"/>
    <property type="evidence" value="ECO:0007669"/>
    <property type="project" value="UniProtKB-SubCell"/>
</dbReference>
<gene>
    <name evidence="16" type="ORF">PVAND_016746</name>
</gene>